<accession>A0A517SF17</accession>
<feature type="transmembrane region" description="Helical" evidence="1">
    <location>
        <begin position="82"/>
        <end position="104"/>
    </location>
</feature>
<dbReference type="RefSeq" id="WP_145030526.1">
    <property type="nucleotide sequence ID" value="NZ_CP036271.1"/>
</dbReference>
<feature type="transmembrane region" description="Helical" evidence="1">
    <location>
        <begin position="20"/>
        <end position="40"/>
    </location>
</feature>
<organism evidence="2 3">
    <name type="scientific">Caulifigura coniformis</name>
    <dbReference type="NCBI Taxonomy" id="2527983"/>
    <lineage>
        <taxon>Bacteria</taxon>
        <taxon>Pseudomonadati</taxon>
        <taxon>Planctomycetota</taxon>
        <taxon>Planctomycetia</taxon>
        <taxon>Planctomycetales</taxon>
        <taxon>Planctomycetaceae</taxon>
        <taxon>Caulifigura</taxon>
    </lineage>
</organism>
<sequence length="158" mass="17707">MKSLAGKQVGESGRLGRRVLVAAGVYNLVWGLFVILRPLAFFEWTRFEPLPNYPELWQCMGMVIGVYGIGYLIAASDPVRHWPIVLVGLLGKIFGPIGFVWTAAGGKLPWSFGVMLLTNDLIWWAPFGIILHQAWIHHRESAECQRLQPPRRGQVSAV</sequence>
<feature type="transmembrane region" description="Helical" evidence="1">
    <location>
        <begin position="110"/>
        <end position="131"/>
    </location>
</feature>
<dbReference type="OrthoDB" id="200319at2"/>
<evidence type="ECO:0000313" key="3">
    <source>
        <dbReference type="Proteomes" id="UP000315700"/>
    </source>
</evidence>
<reference evidence="2 3" key="1">
    <citation type="submission" date="2019-02" db="EMBL/GenBank/DDBJ databases">
        <title>Deep-cultivation of Planctomycetes and their phenomic and genomic characterization uncovers novel biology.</title>
        <authorList>
            <person name="Wiegand S."/>
            <person name="Jogler M."/>
            <person name="Boedeker C."/>
            <person name="Pinto D."/>
            <person name="Vollmers J."/>
            <person name="Rivas-Marin E."/>
            <person name="Kohn T."/>
            <person name="Peeters S.H."/>
            <person name="Heuer A."/>
            <person name="Rast P."/>
            <person name="Oberbeckmann S."/>
            <person name="Bunk B."/>
            <person name="Jeske O."/>
            <person name="Meyerdierks A."/>
            <person name="Storesund J.E."/>
            <person name="Kallscheuer N."/>
            <person name="Luecker S."/>
            <person name="Lage O.M."/>
            <person name="Pohl T."/>
            <person name="Merkel B.J."/>
            <person name="Hornburger P."/>
            <person name="Mueller R.-W."/>
            <person name="Bruemmer F."/>
            <person name="Labrenz M."/>
            <person name="Spormann A.M."/>
            <person name="Op den Camp H."/>
            <person name="Overmann J."/>
            <person name="Amann R."/>
            <person name="Jetten M.S.M."/>
            <person name="Mascher T."/>
            <person name="Medema M.H."/>
            <person name="Devos D.P."/>
            <person name="Kaster A.-K."/>
            <person name="Ovreas L."/>
            <person name="Rohde M."/>
            <person name="Galperin M.Y."/>
            <person name="Jogler C."/>
        </authorList>
    </citation>
    <scope>NUCLEOTIDE SEQUENCE [LARGE SCALE GENOMIC DNA]</scope>
    <source>
        <strain evidence="2 3">Pan44</strain>
    </source>
</reference>
<name>A0A517SF17_9PLAN</name>
<keyword evidence="1" id="KW-1133">Transmembrane helix</keyword>
<dbReference type="KEGG" id="ccos:Pan44_27220"/>
<dbReference type="EMBL" id="CP036271">
    <property type="protein sequence ID" value="QDT54687.1"/>
    <property type="molecule type" value="Genomic_DNA"/>
</dbReference>
<keyword evidence="1" id="KW-0812">Transmembrane</keyword>
<feature type="transmembrane region" description="Helical" evidence="1">
    <location>
        <begin position="55"/>
        <end position="75"/>
    </location>
</feature>
<keyword evidence="3" id="KW-1185">Reference proteome</keyword>
<proteinExistence type="predicted"/>
<dbReference type="AlphaFoldDB" id="A0A517SF17"/>
<evidence type="ECO:0000313" key="2">
    <source>
        <dbReference type="EMBL" id="QDT54687.1"/>
    </source>
</evidence>
<dbReference type="InParanoid" id="A0A517SF17"/>
<evidence type="ECO:0008006" key="4">
    <source>
        <dbReference type="Google" id="ProtNLM"/>
    </source>
</evidence>
<protein>
    <recommendedName>
        <fullName evidence="4">Alkyl hydroperoxide reductase</fullName>
    </recommendedName>
</protein>
<evidence type="ECO:0000256" key="1">
    <source>
        <dbReference type="SAM" id="Phobius"/>
    </source>
</evidence>
<dbReference type="Proteomes" id="UP000315700">
    <property type="component" value="Chromosome"/>
</dbReference>
<gene>
    <name evidence="2" type="ORF">Pan44_27220</name>
</gene>
<keyword evidence="1" id="KW-0472">Membrane</keyword>